<dbReference type="AlphaFoldDB" id="A0A0A9C512"/>
<dbReference type="EMBL" id="GBRH01229395">
    <property type="protein sequence ID" value="JAD68500.1"/>
    <property type="molecule type" value="Transcribed_RNA"/>
</dbReference>
<evidence type="ECO:0000313" key="1">
    <source>
        <dbReference type="EMBL" id="JAD68500.1"/>
    </source>
</evidence>
<protein>
    <submittedName>
        <fullName evidence="1">Uncharacterized protein</fullName>
    </submittedName>
</protein>
<accession>A0A0A9C512</accession>
<name>A0A0A9C512_ARUDO</name>
<reference evidence="1" key="1">
    <citation type="submission" date="2014-09" db="EMBL/GenBank/DDBJ databases">
        <authorList>
            <person name="Magalhaes I.L.F."/>
            <person name="Oliveira U."/>
            <person name="Santos F.R."/>
            <person name="Vidigal T.H.D.A."/>
            <person name="Brescovit A.D."/>
            <person name="Santos A.J."/>
        </authorList>
    </citation>
    <scope>NUCLEOTIDE SEQUENCE</scope>
    <source>
        <tissue evidence="1">Shoot tissue taken approximately 20 cm above the soil surface</tissue>
    </source>
</reference>
<sequence length="86" mass="9636">MRKSASYAWVCSYHRSLVEEYVDYSRWSRNSICASESNTRSGVVAGAELSLLIIPVEPECTISVSWEDVCTCERCSVRPDELLLAA</sequence>
<proteinExistence type="predicted"/>
<organism evidence="1">
    <name type="scientific">Arundo donax</name>
    <name type="common">Giant reed</name>
    <name type="synonym">Donax arundinaceus</name>
    <dbReference type="NCBI Taxonomy" id="35708"/>
    <lineage>
        <taxon>Eukaryota</taxon>
        <taxon>Viridiplantae</taxon>
        <taxon>Streptophyta</taxon>
        <taxon>Embryophyta</taxon>
        <taxon>Tracheophyta</taxon>
        <taxon>Spermatophyta</taxon>
        <taxon>Magnoliopsida</taxon>
        <taxon>Liliopsida</taxon>
        <taxon>Poales</taxon>
        <taxon>Poaceae</taxon>
        <taxon>PACMAD clade</taxon>
        <taxon>Arundinoideae</taxon>
        <taxon>Arundineae</taxon>
        <taxon>Arundo</taxon>
    </lineage>
</organism>
<reference evidence="1" key="2">
    <citation type="journal article" date="2015" name="Data Brief">
        <title>Shoot transcriptome of the giant reed, Arundo donax.</title>
        <authorList>
            <person name="Barrero R.A."/>
            <person name="Guerrero F.D."/>
            <person name="Moolhuijzen P."/>
            <person name="Goolsby J.A."/>
            <person name="Tidwell J."/>
            <person name="Bellgard S.E."/>
            <person name="Bellgard M.I."/>
        </authorList>
    </citation>
    <scope>NUCLEOTIDE SEQUENCE</scope>
    <source>
        <tissue evidence="1">Shoot tissue taken approximately 20 cm above the soil surface</tissue>
    </source>
</reference>